<evidence type="ECO:0000313" key="15">
    <source>
        <dbReference type="Proteomes" id="UP000001861"/>
    </source>
</evidence>
<dbReference type="OMA" id="EVSNPWK"/>
<dbReference type="PANTHER" id="PTHR17098:SF2">
    <property type="entry name" value="NADH DEHYDROGENASE [UBIQUINONE] 1 ALPHA SUBCOMPLEX SUBUNIT 1"/>
    <property type="match status" value="1"/>
</dbReference>
<sequence length="84" mass="9397">MPVPWEALIPFGLLTAMFGTAGTLFNISTRAQNEGLPPRYNLDKWESLMMERDKRLTGTKRGQTANPIAPEHFATSSVWTGFKV</sequence>
<dbReference type="KEGG" id="cci:CC1G_08864"/>
<comment type="function">
    <text evidence="1">Accessory subunit of the mitochondrial membrane respiratory chain NADH dehydrogenase (Complex I), that is believed not to be involved in catalysis. Complex I functions in the transfer of electrons from NADH to the respiratory chain. The immediate electron acceptor for the enzyme is believed to be ubiquinone.</text>
</comment>
<dbReference type="EMBL" id="AACS02000005">
    <property type="protein sequence ID" value="EAU82707.1"/>
    <property type="molecule type" value="Genomic_DNA"/>
</dbReference>
<evidence type="ECO:0000256" key="13">
    <source>
        <dbReference type="SAM" id="Phobius"/>
    </source>
</evidence>
<evidence type="ECO:0000256" key="5">
    <source>
        <dbReference type="ARBA" id="ARBA00022448"/>
    </source>
</evidence>
<keyword evidence="12 13" id="KW-0472">Membrane</keyword>
<evidence type="ECO:0000256" key="1">
    <source>
        <dbReference type="ARBA" id="ARBA00003195"/>
    </source>
</evidence>
<dbReference type="eggNOG" id="ENOG502S786">
    <property type="taxonomic scope" value="Eukaryota"/>
</dbReference>
<evidence type="ECO:0000256" key="7">
    <source>
        <dbReference type="ARBA" id="ARBA00022692"/>
    </source>
</evidence>
<dbReference type="Pfam" id="PF15879">
    <property type="entry name" value="MWFE"/>
    <property type="match status" value="1"/>
</dbReference>
<keyword evidence="8" id="KW-0999">Mitochondrion inner membrane</keyword>
<evidence type="ECO:0000256" key="11">
    <source>
        <dbReference type="ARBA" id="ARBA00023128"/>
    </source>
</evidence>
<evidence type="ECO:0000256" key="3">
    <source>
        <dbReference type="ARBA" id="ARBA00009960"/>
    </source>
</evidence>
<proteinExistence type="inferred from homology"/>
<gene>
    <name evidence="14" type="ORF">CC1G_08864</name>
</gene>
<keyword evidence="5" id="KW-0813">Transport</keyword>
<evidence type="ECO:0000256" key="9">
    <source>
        <dbReference type="ARBA" id="ARBA00022982"/>
    </source>
</evidence>
<dbReference type="GeneID" id="6015745"/>
<dbReference type="Proteomes" id="UP000001861">
    <property type="component" value="Unassembled WGS sequence"/>
</dbReference>
<dbReference type="STRING" id="240176.A8P6E1"/>
<evidence type="ECO:0000256" key="4">
    <source>
        <dbReference type="ARBA" id="ARBA00016392"/>
    </source>
</evidence>
<keyword evidence="15" id="KW-1185">Reference proteome</keyword>
<comment type="subcellular location">
    <subcellularLocation>
        <location evidence="2">Mitochondrion inner membrane</location>
        <topology evidence="2">Single-pass membrane protein</topology>
        <orientation evidence="2">Matrix side</orientation>
    </subcellularLocation>
</comment>
<reference evidence="14 15" key="1">
    <citation type="journal article" date="2010" name="Proc. Natl. Acad. Sci. U.S.A.">
        <title>Insights into evolution of multicellular fungi from the assembled chromosomes of the mushroom Coprinopsis cinerea (Coprinus cinereus).</title>
        <authorList>
            <person name="Stajich J.E."/>
            <person name="Wilke S.K."/>
            <person name="Ahren D."/>
            <person name="Au C.H."/>
            <person name="Birren B.W."/>
            <person name="Borodovsky M."/>
            <person name="Burns C."/>
            <person name="Canback B."/>
            <person name="Casselton L.A."/>
            <person name="Cheng C.K."/>
            <person name="Deng J."/>
            <person name="Dietrich F.S."/>
            <person name="Fargo D.C."/>
            <person name="Farman M.L."/>
            <person name="Gathman A.C."/>
            <person name="Goldberg J."/>
            <person name="Guigo R."/>
            <person name="Hoegger P.J."/>
            <person name="Hooker J.B."/>
            <person name="Huggins A."/>
            <person name="James T.Y."/>
            <person name="Kamada T."/>
            <person name="Kilaru S."/>
            <person name="Kodira C."/>
            <person name="Kues U."/>
            <person name="Kupfer D."/>
            <person name="Kwan H.S."/>
            <person name="Lomsadze A."/>
            <person name="Li W."/>
            <person name="Lilly W.W."/>
            <person name="Ma L.J."/>
            <person name="Mackey A.J."/>
            <person name="Manning G."/>
            <person name="Martin F."/>
            <person name="Muraguchi H."/>
            <person name="Natvig D.O."/>
            <person name="Palmerini H."/>
            <person name="Ramesh M.A."/>
            <person name="Rehmeyer C.J."/>
            <person name="Roe B.A."/>
            <person name="Shenoy N."/>
            <person name="Stanke M."/>
            <person name="Ter-Hovhannisyan V."/>
            <person name="Tunlid A."/>
            <person name="Velagapudi R."/>
            <person name="Vision T.J."/>
            <person name="Zeng Q."/>
            <person name="Zolan M.E."/>
            <person name="Pukkila P.J."/>
        </authorList>
    </citation>
    <scope>NUCLEOTIDE SEQUENCE [LARGE SCALE GENOMIC DNA]</scope>
    <source>
        <strain evidence="15">Okayama-7 / 130 / ATCC MYA-4618 / FGSC 9003</strain>
    </source>
</reference>
<dbReference type="AlphaFoldDB" id="A8P6E1"/>
<dbReference type="GO" id="GO:0005743">
    <property type="term" value="C:mitochondrial inner membrane"/>
    <property type="evidence" value="ECO:0007669"/>
    <property type="project" value="UniProtKB-SubCell"/>
</dbReference>
<comment type="similarity">
    <text evidence="3">Belongs to the complex I NDUFA1 subunit family.</text>
</comment>
<dbReference type="RefSeq" id="XP_001839138.1">
    <property type="nucleotide sequence ID" value="XM_001839086.1"/>
</dbReference>
<dbReference type="OrthoDB" id="1920692at2759"/>
<evidence type="ECO:0000256" key="2">
    <source>
        <dbReference type="ARBA" id="ARBA00004298"/>
    </source>
</evidence>
<evidence type="ECO:0000256" key="12">
    <source>
        <dbReference type="ARBA" id="ARBA00023136"/>
    </source>
</evidence>
<comment type="caution">
    <text evidence="14">The sequence shown here is derived from an EMBL/GenBank/DDBJ whole genome shotgun (WGS) entry which is preliminary data.</text>
</comment>
<keyword evidence="10 13" id="KW-1133">Transmembrane helix</keyword>
<dbReference type="VEuPathDB" id="FungiDB:CC1G_08864"/>
<keyword evidence="6" id="KW-0679">Respiratory chain</keyword>
<organism evidence="14 15">
    <name type="scientific">Coprinopsis cinerea (strain Okayama-7 / 130 / ATCC MYA-4618 / FGSC 9003)</name>
    <name type="common">Inky cap fungus</name>
    <name type="synonym">Hormographiella aspergillata</name>
    <dbReference type="NCBI Taxonomy" id="240176"/>
    <lineage>
        <taxon>Eukaryota</taxon>
        <taxon>Fungi</taxon>
        <taxon>Dikarya</taxon>
        <taxon>Basidiomycota</taxon>
        <taxon>Agaricomycotina</taxon>
        <taxon>Agaricomycetes</taxon>
        <taxon>Agaricomycetidae</taxon>
        <taxon>Agaricales</taxon>
        <taxon>Agaricineae</taxon>
        <taxon>Psathyrellaceae</taxon>
        <taxon>Coprinopsis</taxon>
    </lineage>
</organism>
<evidence type="ECO:0000256" key="6">
    <source>
        <dbReference type="ARBA" id="ARBA00022660"/>
    </source>
</evidence>
<keyword evidence="9" id="KW-0249">Electron transport</keyword>
<dbReference type="PANTHER" id="PTHR17098">
    <property type="entry name" value="NADH-UBIQUINONE OXIDOREDUCTASE MWFE SUBUNIT"/>
    <property type="match status" value="1"/>
</dbReference>
<protein>
    <recommendedName>
        <fullName evidence="4">NADH dehydrogenase [ubiquinone] 1 alpha subcomplex subunit 1</fullName>
    </recommendedName>
</protein>
<evidence type="ECO:0000256" key="8">
    <source>
        <dbReference type="ARBA" id="ARBA00022792"/>
    </source>
</evidence>
<name>A8P6E1_COPC7</name>
<evidence type="ECO:0000313" key="14">
    <source>
        <dbReference type="EMBL" id="EAU82707.1"/>
    </source>
</evidence>
<dbReference type="InterPro" id="IPR017384">
    <property type="entry name" value="NADH_Ub_cplx-1_asu_su-1"/>
</dbReference>
<accession>A8P6E1</accession>
<dbReference type="InParanoid" id="A8P6E1"/>
<feature type="transmembrane region" description="Helical" evidence="13">
    <location>
        <begin position="7"/>
        <end position="27"/>
    </location>
</feature>
<evidence type="ECO:0000256" key="10">
    <source>
        <dbReference type="ARBA" id="ARBA00022989"/>
    </source>
</evidence>
<keyword evidence="11" id="KW-0496">Mitochondrion</keyword>
<keyword evidence="7 13" id="KW-0812">Transmembrane</keyword>